<comment type="caution">
    <text evidence="2">The sequence shown here is derived from an EMBL/GenBank/DDBJ whole genome shotgun (WGS) entry which is preliminary data.</text>
</comment>
<dbReference type="Pfam" id="PF00155">
    <property type="entry name" value="Aminotran_1_2"/>
    <property type="match status" value="1"/>
</dbReference>
<evidence type="ECO:0000313" key="3">
    <source>
        <dbReference type="Proteomes" id="UP001530400"/>
    </source>
</evidence>
<dbReference type="PANTHER" id="PTHR43510">
    <property type="entry name" value="AMINOTRANSFERASE FUNCTION, HYPOTHETICAL (EUROFUNG)"/>
    <property type="match status" value="1"/>
</dbReference>
<evidence type="ECO:0000313" key="2">
    <source>
        <dbReference type="EMBL" id="KAL3803613.1"/>
    </source>
</evidence>
<dbReference type="InterPro" id="IPR015421">
    <property type="entry name" value="PyrdxlP-dep_Trfase_major"/>
</dbReference>
<dbReference type="AlphaFoldDB" id="A0ABD3QT29"/>
<dbReference type="SUPFAM" id="SSF53383">
    <property type="entry name" value="PLP-dependent transferases"/>
    <property type="match status" value="1"/>
</dbReference>
<evidence type="ECO:0000259" key="1">
    <source>
        <dbReference type="Pfam" id="PF00155"/>
    </source>
</evidence>
<dbReference type="CDD" id="cd00609">
    <property type="entry name" value="AAT_like"/>
    <property type="match status" value="1"/>
</dbReference>
<accession>A0ABD3QT29</accession>
<dbReference type="InterPro" id="IPR015424">
    <property type="entry name" value="PyrdxlP-dep_Trfase"/>
</dbReference>
<gene>
    <name evidence="2" type="ORF">ACHAWO_008863</name>
</gene>
<protein>
    <recommendedName>
        <fullName evidence="1">Aminotransferase class I/classII large domain-containing protein</fullName>
    </recommendedName>
</protein>
<proteinExistence type="predicted"/>
<dbReference type="Gene3D" id="3.40.640.10">
    <property type="entry name" value="Type I PLP-dependent aspartate aminotransferase-like (Major domain)"/>
    <property type="match status" value="1"/>
</dbReference>
<sequence>MLSQSIIVLPRTDRYPIQAKAPIQEKRGPDRHRSRRLIEGLPRIMNEPWSKRHKADFKGCKYSLSNSFAEPLSHAELVKYTKDEELLRLYKEHDLTYVPNGGSMDLRQDIARVMYDSKLSAENILVFSGGQVAIQTASLAFASGCHSIAFTPGYQSTVESPGWALHNEGITKIERRPENDWQIDTKLLRAAIRENTKYMIINEPHNPGGIVMPKELQQDVIEICRENGIAILCDEVYRLLEHNPSETRIPAMANAYERGISCVTMSKPWGGCGISIGWLACSDSSMIQKLVDVQYFGTACCSRASEIQGRMVLAASDAILEDRRNIILKNKALLQDFIENKYPEWFRWRRPNAGAIAFLEFKGPLTSEQLGDCLREASISIKPTYCFVDDITSALESYFRVGFGEAKFHLALEALDKFVQANESAWRDSNPK</sequence>
<feature type="domain" description="Aminotransferase class I/classII large" evidence="1">
    <location>
        <begin position="90"/>
        <end position="403"/>
    </location>
</feature>
<dbReference type="EMBL" id="JALLPJ020000066">
    <property type="protein sequence ID" value="KAL3803613.1"/>
    <property type="molecule type" value="Genomic_DNA"/>
</dbReference>
<reference evidence="2 3" key="1">
    <citation type="submission" date="2024-10" db="EMBL/GenBank/DDBJ databases">
        <title>Updated reference genomes for cyclostephanoid diatoms.</title>
        <authorList>
            <person name="Roberts W.R."/>
            <person name="Alverson A.J."/>
        </authorList>
    </citation>
    <scope>NUCLEOTIDE SEQUENCE [LARGE SCALE GENOMIC DNA]</scope>
    <source>
        <strain evidence="2 3">AJA010-31</strain>
    </source>
</reference>
<name>A0ABD3QT29_9STRA</name>
<dbReference type="Gene3D" id="3.90.1150.10">
    <property type="entry name" value="Aspartate Aminotransferase, domain 1"/>
    <property type="match status" value="1"/>
</dbReference>
<keyword evidence="3" id="KW-1185">Reference proteome</keyword>
<dbReference type="InterPro" id="IPR004839">
    <property type="entry name" value="Aminotransferase_I/II_large"/>
</dbReference>
<dbReference type="PANTHER" id="PTHR43510:SF1">
    <property type="entry name" value="AMINOTRANSFERASE FUNCTION, HYPOTHETICAL (EUROFUNG)"/>
    <property type="match status" value="1"/>
</dbReference>
<dbReference type="InterPro" id="IPR015422">
    <property type="entry name" value="PyrdxlP-dep_Trfase_small"/>
</dbReference>
<organism evidence="2 3">
    <name type="scientific">Cyclotella atomus</name>
    <dbReference type="NCBI Taxonomy" id="382360"/>
    <lineage>
        <taxon>Eukaryota</taxon>
        <taxon>Sar</taxon>
        <taxon>Stramenopiles</taxon>
        <taxon>Ochrophyta</taxon>
        <taxon>Bacillariophyta</taxon>
        <taxon>Coscinodiscophyceae</taxon>
        <taxon>Thalassiosirophycidae</taxon>
        <taxon>Stephanodiscales</taxon>
        <taxon>Stephanodiscaceae</taxon>
        <taxon>Cyclotella</taxon>
    </lineage>
</organism>
<dbReference type="Proteomes" id="UP001530400">
    <property type="component" value="Unassembled WGS sequence"/>
</dbReference>